<reference evidence="1 2" key="1">
    <citation type="submission" date="2019-02" db="EMBL/GenBank/DDBJ databases">
        <title>Draft genome sequences of novel Actinobacteria.</title>
        <authorList>
            <person name="Sahin N."/>
            <person name="Ay H."/>
            <person name="Saygin H."/>
        </authorList>
    </citation>
    <scope>NUCLEOTIDE SEQUENCE [LARGE SCALE GENOMIC DNA]</scope>
    <source>
        <strain evidence="1 2">KC201</strain>
    </source>
</reference>
<sequence length="60" mass="6324">MTRFDLELHTAGDGSLTMIYNTALFGADSIAYMGASPRPPPTGLTVRYRGTGRGARGACC</sequence>
<keyword evidence="2" id="KW-1185">Reference proteome</keyword>
<accession>A0A4R4MWR4</accession>
<evidence type="ECO:0000313" key="2">
    <source>
        <dbReference type="Proteomes" id="UP000295157"/>
    </source>
</evidence>
<name>A0A4R4MWR4_9ACTN</name>
<comment type="caution">
    <text evidence="1">The sequence shown here is derived from an EMBL/GenBank/DDBJ whole genome shotgun (WGS) entry which is preliminary data.</text>
</comment>
<protein>
    <submittedName>
        <fullName evidence="1">Uncharacterized protein</fullName>
    </submittedName>
</protein>
<gene>
    <name evidence="1" type="ORF">E1267_34040</name>
</gene>
<evidence type="ECO:0000313" key="1">
    <source>
        <dbReference type="EMBL" id="TDC00669.1"/>
    </source>
</evidence>
<proteinExistence type="predicted"/>
<dbReference type="AlphaFoldDB" id="A0A4R4MWR4"/>
<dbReference type="Proteomes" id="UP000295157">
    <property type="component" value="Unassembled WGS sequence"/>
</dbReference>
<organism evidence="1 2">
    <name type="scientific">Nonomuraea longispora</name>
    <dbReference type="NCBI Taxonomy" id="1848320"/>
    <lineage>
        <taxon>Bacteria</taxon>
        <taxon>Bacillati</taxon>
        <taxon>Actinomycetota</taxon>
        <taxon>Actinomycetes</taxon>
        <taxon>Streptosporangiales</taxon>
        <taxon>Streptosporangiaceae</taxon>
        <taxon>Nonomuraea</taxon>
    </lineage>
</organism>
<dbReference type="RefSeq" id="WP_132338769.1">
    <property type="nucleotide sequence ID" value="NZ_SMJZ01000181.1"/>
</dbReference>
<dbReference type="EMBL" id="SMJZ01000181">
    <property type="protein sequence ID" value="TDC00669.1"/>
    <property type="molecule type" value="Genomic_DNA"/>
</dbReference>